<organism evidence="2 3">
    <name type="scientific">Folsomia candida</name>
    <name type="common">Springtail</name>
    <dbReference type="NCBI Taxonomy" id="158441"/>
    <lineage>
        <taxon>Eukaryota</taxon>
        <taxon>Metazoa</taxon>
        <taxon>Ecdysozoa</taxon>
        <taxon>Arthropoda</taxon>
        <taxon>Hexapoda</taxon>
        <taxon>Collembola</taxon>
        <taxon>Entomobryomorpha</taxon>
        <taxon>Isotomoidea</taxon>
        <taxon>Isotomidae</taxon>
        <taxon>Proisotominae</taxon>
        <taxon>Folsomia</taxon>
    </lineage>
</organism>
<protein>
    <submittedName>
        <fullName evidence="2">Uncharacterized protein</fullName>
    </submittedName>
</protein>
<gene>
    <name evidence="2" type="ORF">Fcan01_02175</name>
</gene>
<evidence type="ECO:0000313" key="3">
    <source>
        <dbReference type="Proteomes" id="UP000198287"/>
    </source>
</evidence>
<comment type="caution">
    <text evidence="2">The sequence shown here is derived from an EMBL/GenBank/DDBJ whole genome shotgun (WGS) entry which is preliminary data.</text>
</comment>
<sequence>MDACFAGCWKETTAVPKAVGGGRGTSTARNHLPHPSISQSATASQPTKISLSLAPPISSSLLHDAILGSNLTYSPSNTRFDECLFDDHDDGGSRSDGKKGSCGFKLIGHFDLAGLQRLGFDSLIHFVS</sequence>
<feature type="compositionally biased region" description="Polar residues" evidence="1">
    <location>
        <begin position="36"/>
        <end position="45"/>
    </location>
</feature>
<dbReference type="AlphaFoldDB" id="A0A226F5J6"/>
<reference evidence="2 3" key="1">
    <citation type="submission" date="2015-12" db="EMBL/GenBank/DDBJ databases">
        <title>The genome of Folsomia candida.</title>
        <authorList>
            <person name="Faddeeva A."/>
            <person name="Derks M.F."/>
            <person name="Anvar Y."/>
            <person name="Smit S."/>
            <person name="Van Straalen N."/>
            <person name="Roelofs D."/>
        </authorList>
    </citation>
    <scope>NUCLEOTIDE SEQUENCE [LARGE SCALE GENOMIC DNA]</scope>
    <source>
        <strain evidence="2 3">VU population</strain>
        <tissue evidence="2">Whole body</tissue>
    </source>
</reference>
<dbReference type="EMBL" id="LNIX01000001">
    <property type="protein sequence ID" value="OXA64737.1"/>
    <property type="molecule type" value="Genomic_DNA"/>
</dbReference>
<name>A0A226F5J6_FOLCA</name>
<dbReference type="Proteomes" id="UP000198287">
    <property type="component" value="Unassembled WGS sequence"/>
</dbReference>
<accession>A0A226F5J6</accession>
<feature type="region of interest" description="Disordered" evidence="1">
    <location>
        <begin position="19"/>
        <end position="45"/>
    </location>
</feature>
<evidence type="ECO:0000313" key="2">
    <source>
        <dbReference type="EMBL" id="OXA64737.1"/>
    </source>
</evidence>
<evidence type="ECO:0000256" key="1">
    <source>
        <dbReference type="SAM" id="MobiDB-lite"/>
    </source>
</evidence>
<proteinExistence type="predicted"/>
<keyword evidence="3" id="KW-1185">Reference proteome</keyword>